<dbReference type="HOGENOM" id="CLU_113179_0_0_2"/>
<dbReference type="OrthoDB" id="137625at2157"/>
<reference evidence="2 3" key="1">
    <citation type="submission" date="2014-07" db="EMBL/GenBank/DDBJ databases">
        <title>Methanogenic archaea and the global carbon cycle.</title>
        <authorList>
            <person name="Henriksen J.R."/>
            <person name="Luke J."/>
            <person name="Reinhart S."/>
            <person name="Benedict M.N."/>
            <person name="Youngblut N.D."/>
            <person name="Metcalf M.E."/>
            <person name="Whitaker R.J."/>
            <person name="Metcalf W.W."/>
        </authorList>
    </citation>
    <scope>NUCLEOTIDE SEQUENCE [LARGE SCALE GENOMIC DNA]</scope>
    <source>
        <strain evidence="2 3">HB-1</strain>
    </source>
</reference>
<dbReference type="InterPro" id="IPR008972">
    <property type="entry name" value="Cupredoxin"/>
</dbReference>
<dbReference type="SUPFAM" id="SSF49503">
    <property type="entry name" value="Cupredoxins"/>
    <property type="match status" value="1"/>
</dbReference>
<evidence type="ECO:0000313" key="3">
    <source>
        <dbReference type="Proteomes" id="UP000033101"/>
    </source>
</evidence>
<feature type="compositionally biased region" description="Polar residues" evidence="1">
    <location>
        <begin position="38"/>
        <end position="51"/>
    </location>
</feature>
<dbReference type="RefSeq" id="WP_048136819.1">
    <property type="nucleotide sequence ID" value="NZ_BBCW01000028.1"/>
</dbReference>
<dbReference type="Proteomes" id="UP000033101">
    <property type="component" value="Chromosome"/>
</dbReference>
<dbReference type="KEGG" id="mhor:MSHOH_0275"/>
<dbReference type="InterPro" id="IPR052721">
    <property type="entry name" value="ET_Amicyanin"/>
</dbReference>
<keyword evidence="3" id="KW-1185">Reference proteome</keyword>
<dbReference type="Gene3D" id="2.60.40.420">
    <property type="entry name" value="Cupredoxins - blue copper proteins"/>
    <property type="match status" value="1"/>
</dbReference>
<organism evidence="2 3">
    <name type="scientific">Methanosarcina horonobensis HB-1 = JCM 15518</name>
    <dbReference type="NCBI Taxonomy" id="1434110"/>
    <lineage>
        <taxon>Archaea</taxon>
        <taxon>Methanobacteriati</taxon>
        <taxon>Methanobacteriota</taxon>
        <taxon>Stenosarchaea group</taxon>
        <taxon>Methanomicrobia</taxon>
        <taxon>Methanosarcinales</taxon>
        <taxon>Methanosarcinaceae</taxon>
        <taxon>Methanosarcina</taxon>
    </lineage>
</organism>
<protein>
    <submittedName>
        <fullName evidence="2">Cell surface lipoprotein</fullName>
    </submittedName>
</protein>
<dbReference type="PATRIC" id="fig|1434110.4.peg.319"/>
<evidence type="ECO:0000313" key="2">
    <source>
        <dbReference type="EMBL" id="AKB76758.1"/>
    </source>
</evidence>
<evidence type="ECO:0000256" key="1">
    <source>
        <dbReference type="SAM" id="MobiDB-lite"/>
    </source>
</evidence>
<name>A0A0E3SBT8_9EURY</name>
<accession>A0A0E3SBT8</accession>
<dbReference type="EMBL" id="CP009516">
    <property type="protein sequence ID" value="AKB76758.1"/>
    <property type="molecule type" value="Genomic_DNA"/>
</dbReference>
<dbReference type="PANTHER" id="PTHR36507:SF1">
    <property type="entry name" value="BLL1555 PROTEIN"/>
    <property type="match status" value="1"/>
</dbReference>
<sequence length="135" mass="14972">MKGKILVLLLVFVFLFASGCAEEDAEPTEESGALEASAEQQDNVPQENSGSGKDHIVRLEYYDVARPSELDISAGDTVSWWSGKRQGTYILVSEEGLFPNQELNYSVPYSYTFTDPGTYLFTVKDNSMNVTIRVS</sequence>
<keyword evidence="2" id="KW-0449">Lipoprotein</keyword>
<dbReference type="GeneID" id="24829397"/>
<gene>
    <name evidence="2" type="ORF">MSHOH_0275</name>
</gene>
<dbReference type="PANTHER" id="PTHR36507">
    <property type="entry name" value="BLL1555 PROTEIN"/>
    <property type="match status" value="1"/>
</dbReference>
<dbReference type="PROSITE" id="PS51257">
    <property type="entry name" value="PROKAR_LIPOPROTEIN"/>
    <property type="match status" value="1"/>
</dbReference>
<proteinExistence type="predicted"/>
<dbReference type="AlphaFoldDB" id="A0A0E3SBT8"/>
<feature type="region of interest" description="Disordered" evidence="1">
    <location>
        <begin position="26"/>
        <end position="52"/>
    </location>
</feature>